<gene>
    <name evidence="3" type="ORF">HMF3257_11260</name>
</gene>
<dbReference type="EMBL" id="QLII01000001">
    <property type="protein sequence ID" value="RAI74694.1"/>
    <property type="molecule type" value="Genomic_DNA"/>
</dbReference>
<organism evidence="3 4">
    <name type="scientific">Spirosoma telluris</name>
    <dbReference type="NCBI Taxonomy" id="2183553"/>
    <lineage>
        <taxon>Bacteria</taxon>
        <taxon>Pseudomonadati</taxon>
        <taxon>Bacteroidota</taxon>
        <taxon>Cytophagia</taxon>
        <taxon>Cytophagales</taxon>
        <taxon>Cytophagaceae</taxon>
        <taxon>Spirosoma</taxon>
    </lineage>
</organism>
<protein>
    <recommendedName>
        <fullName evidence="2">Response regulatory domain-containing protein</fullName>
    </recommendedName>
</protein>
<comment type="caution">
    <text evidence="3">The sequence shown here is derived from an EMBL/GenBank/DDBJ whole genome shotgun (WGS) entry which is preliminary data.</text>
</comment>
<dbReference type="InterPro" id="IPR011006">
    <property type="entry name" value="CheY-like_superfamily"/>
</dbReference>
<dbReference type="SUPFAM" id="SSF52172">
    <property type="entry name" value="CheY-like"/>
    <property type="match status" value="1"/>
</dbReference>
<evidence type="ECO:0000313" key="4">
    <source>
        <dbReference type="Proteomes" id="UP000249016"/>
    </source>
</evidence>
<dbReference type="OrthoDB" id="7631574at2"/>
<sequence>MNINQWHLLLADDDEDDCLFFKEALSRLPIASDLTTVQDGEQLMQLLTNRADPLPDALFLDLNMPRKKC</sequence>
<dbReference type="Proteomes" id="UP000249016">
    <property type="component" value="Unassembled WGS sequence"/>
</dbReference>
<reference evidence="3 4" key="1">
    <citation type="submission" date="2018-06" db="EMBL/GenBank/DDBJ databases">
        <title>Spirosoma sp. HMF3257 Genome sequencing and assembly.</title>
        <authorList>
            <person name="Kang H."/>
            <person name="Cha I."/>
            <person name="Kim H."/>
            <person name="Kang J."/>
            <person name="Joh K."/>
        </authorList>
    </citation>
    <scope>NUCLEOTIDE SEQUENCE [LARGE SCALE GENOMIC DNA]</scope>
    <source>
        <strain evidence="3 4">HMF3257</strain>
    </source>
</reference>
<dbReference type="InterPro" id="IPR001789">
    <property type="entry name" value="Sig_transdc_resp-reg_receiver"/>
</dbReference>
<name>A0A327NL89_9BACT</name>
<keyword evidence="1" id="KW-0597">Phosphoprotein</keyword>
<evidence type="ECO:0000313" key="3">
    <source>
        <dbReference type="EMBL" id="RAI74694.1"/>
    </source>
</evidence>
<evidence type="ECO:0000256" key="1">
    <source>
        <dbReference type="PROSITE-ProRule" id="PRU00169"/>
    </source>
</evidence>
<dbReference type="Gene3D" id="3.40.50.2300">
    <property type="match status" value="1"/>
</dbReference>
<accession>A0A327NL89</accession>
<feature type="domain" description="Response regulatory" evidence="2">
    <location>
        <begin position="7"/>
        <end position="69"/>
    </location>
</feature>
<keyword evidence="4" id="KW-1185">Reference proteome</keyword>
<evidence type="ECO:0000259" key="2">
    <source>
        <dbReference type="PROSITE" id="PS50110"/>
    </source>
</evidence>
<dbReference type="AlphaFoldDB" id="A0A327NL89"/>
<dbReference type="GO" id="GO:0000160">
    <property type="term" value="P:phosphorelay signal transduction system"/>
    <property type="evidence" value="ECO:0007669"/>
    <property type="project" value="InterPro"/>
</dbReference>
<feature type="modified residue" description="4-aspartylphosphate" evidence="1">
    <location>
        <position position="61"/>
    </location>
</feature>
<dbReference type="PROSITE" id="PS50110">
    <property type="entry name" value="RESPONSE_REGULATORY"/>
    <property type="match status" value="1"/>
</dbReference>
<dbReference type="RefSeq" id="WP_111342217.1">
    <property type="nucleotide sequence ID" value="NZ_QLII01000001.1"/>
</dbReference>
<proteinExistence type="predicted"/>